<protein>
    <submittedName>
        <fullName evidence="2">Uncharacterized protein</fullName>
    </submittedName>
</protein>
<proteinExistence type="predicted"/>
<gene>
    <name evidence="2" type="ORF">AYBTSS11_LOCUS14895</name>
</gene>
<evidence type="ECO:0000313" key="3">
    <source>
        <dbReference type="Proteomes" id="UP001189624"/>
    </source>
</evidence>
<evidence type="ECO:0000313" key="2">
    <source>
        <dbReference type="EMBL" id="CAJ1951661.1"/>
    </source>
</evidence>
<dbReference type="Gramene" id="rna-AYBTSS11_LOCUS14895">
    <property type="protein sequence ID" value="CAJ1951661.1"/>
    <property type="gene ID" value="gene-AYBTSS11_LOCUS14895"/>
</dbReference>
<evidence type="ECO:0000256" key="1">
    <source>
        <dbReference type="SAM" id="MobiDB-lite"/>
    </source>
</evidence>
<dbReference type="EMBL" id="OY731401">
    <property type="protein sequence ID" value="CAJ1951661.1"/>
    <property type="molecule type" value="Genomic_DNA"/>
</dbReference>
<dbReference type="Proteomes" id="UP001189624">
    <property type="component" value="Chromosome 4"/>
</dbReference>
<accession>A0AA86SNF8</accession>
<keyword evidence="3" id="KW-1185">Reference proteome</keyword>
<feature type="region of interest" description="Disordered" evidence="1">
    <location>
        <begin position="24"/>
        <end position="65"/>
    </location>
</feature>
<name>A0AA86SNF8_9FABA</name>
<reference evidence="2" key="1">
    <citation type="submission" date="2023-10" db="EMBL/GenBank/DDBJ databases">
        <authorList>
            <person name="Domelevo Entfellner J.-B."/>
        </authorList>
    </citation>
    <scope>NUCLEOTIDE SEQUENCE</scope>
</reference>
<organism evidence="2 3">
    <name type="scientific">Sphenostylis stenocarpa</name>
    <dbReference type="NCBI Taxonomy" id="92480"/>
    <lineage>
        <taxon>Eukaryota</taxon>
        <taxon>Viridiplantae</taxon>
        <taxon>Streptophyta</taxon>
        <taxon>Embryophyta</taxon>
        <taxon>Tracheophyta</taxon>
        <taxon>Spermatophyta</taxon>
        <taxon>Magnoliopsida</taxon>
        <taxon>eudicotyledons</taxon>
        <taxon>Gunneridae</taxon>
        <taxon>Pentapetalae</taxon>
        <taxon>rosids</taxon>
        <taxon>fabids</taxon>
        <taxon>Fabales</taxon>
        <taxon>Fabaceae</taxon>
        <taxon>Papilionoideae</taxon>
        <taxon>50 kb inversion clade</taxon>
        <taxon>NPAAA clade</taxon>
        <taxon>indigoferoid/millettioid clade</taxon>
        <taxon>Phaseoleae</taxon>
        <taxon>Sphenostylis</taxon>
    </lineage>
</organism>
<sequence length="65" mass="7527">MVQSELTNEKLKALNRNKDVKMLVSARTNDEQAASDDDNEGTQLHKRTQKERKRNKRTSDVQNVD</sequence>
<dbReference type="AlphaFoldDB" id="A0AA86SNF8"/>
<feature type="compositionally biased region" description="Basic residues" evidence="1">
    <location>
        <begin position="44"/>
        <end position="56"/>
    </location>
</feature>